<evidence type="ECO:0000256" key="3">
    <source>
        <dbReference type="SAM" id="Phobius"/>
    </source>
</evidence>
<evidence type="ECO:0000259" key="5">
    <source>
        <dbReference type="Pfam" id="PF13193"/>
    </source>
</evidence>
<dbReference type="GO" id="GO:0031956">
    <property type="term" value="F:medium-chain fatty acid-CoA ligase activity"/>
    <property type="evidence" value="ECO:0007669"/>
    <property type="project" value="TreeGrafter"/>
</dbReference>
<dbReference type="SUPFAM" id="SSF56801">
    <property type="entry name" value="Acetyl-CoA synthetase-like"/>
    <property type="match status" value="1"/>
</dbReference>
<keyword evidence="3" id="KW-0812">Transmembrane</keyword>
<comment type="caution">
    <text evidence="6">The sequence shown here is derived from an EMBL/GenBank/DDBJ whole genome shotgun (WGS) entry which is preliminary data.</text>
</comment>
<keyword evidence="3" id="KW-0472">Membrane</keyword>
<evidence type="ECO:0000256" key="2">
    <source>
        <dbReference type="ARBA" id="ARBA00022598"/>
    </source>
</evidence>
<feature type="domain" description="AMP-binding enzyme C-terminal" evidence="5">
    <location>
        <begin position="453"/>
        <end position="527"/>
    </location>
</feature>
<accession>A0A9D2G8U9</accession>
<sequence>MKIPENTIINGDIFWDSSVLKSLKAAPAGGDIQELYGDAPGSFYDSLVRSAEKYPDRICITDNAGTSYTYSRLLEMTDDFSRVLFHRYGVRPGMRIGLLLYNCIGFCVSFYAISRLNAASVPLSTKYRKAEVLSLIEKASLSGLIRDEVFAGWFEDGSAAGCGFILELSDSVPGSRLPSGEACPDVPSFRPAPADTAIIMFTSGTTSCSKGVIMSNYNTMHAVTVYRKIFRITEKDVTVIPVPIYHVTGLIGLLALFIDSGGHVILHKFFDAQRVLSDAVRYSVTFIHAAPTVFSLLLERRAEFPSLPALRLMACGSSNMPGKKILELKEWLPDAEFRTVYGLTETSSPASIFPCDASQSPYMGSSGHPVPGTLFKICSDSGSILPPGRVGSIWIKGSVVTPGYFINAPVPLEDGWLDTGDLGYFNEEGYLYIVDRKKDMINRGGEKVCSIDVENALYNIPGIAEAAVVGIADEKYGEVPAAMITLQPGAELTPEKLHDDLKKVLAGFQIPARFLIADSIPLTANSKVDKKKIRQLLSQNL</sequence>
<dbReference type="GO" id="GO:0006631">
    <property type="term" value="P:fatty acid metabolic process"/>
    <property type="evidence" value="ECO:0007669"/>
    <property type="project" value="TreeGrafter"/>
</dbReference>
<feature type="transmembrane region" description="Helical" evidence="3">
    <location>
        <begin position="96"/>
        <end position="114"/>
    </location>
</feature>
<dbReference type="Proteomes" id="UP000824116">
    <property type="component" value="Unassembled WGS sequence"/>
</dbReference>
<comment type="similarity">
    <text evidence="1">Belongs to the ATP-dependent AMP-binding enzyme family.</text>
</comment>
<dbReference type="PROSITE" id="PS00455">
    <property type="entry name" value="AMP_BINDING"/>
    <property type="match status" value="1"/>
</dbReference>
<evidence type="ECO:0000313" key="6">
    <source>
        <dbReference type="EMBL" id="HIZ74261.1"/>
    </source>
</evidence>
<dbReference type="AlphaFoldDB" id="A0A9D2G8U9"/>
<gene>
    <name evidence="6" type="ORF">H9723_03310</name>
</gene>
<dbReference type="EMBL" id="DXAY01000078">
    <property type="protein sequence ID" value="HIZ74261.1"/>
    <property type="molecule type" value="Genomic_DNA"/>
</dbReference>
<dbReference type="InterPro" id="IPR000873">
    <property type="entry name" value="AMP-dep_synth/lig_dom"/>
</dbReference>
<organism evidence="6 7">
    <name type="scientific">Candidatus Mediterraneibacter stercoravium</name>
    <dbReference type="NCBI Taxonomy" id="2838685"/>
    <lineage>
        <taxon>Bacteria</taxon>
        <taxon>Bacillati</taxon>
        <taxon>Bacillota</taxon>
        <taxon>Clostridia</taxon>
        <taxon>Lachnospirales</taxon>
        <taxon>Lachnospiraceae</taxon>
        <taxon>Mediterraneibacter</taxon>
    </lineage>
</organism>
<dbReference type="InterPro" id="IPR025110">
    <property type="entry name" value="AMP-bd_C"/>
</dbReference>
<dbReference type="InterPro" id="IPR045851">
    <property type="entry name" value="AMP-bd_C_sf"/>
</dbReference>
<proteinExistence type="inferred from homology"/>
<reference evidence="6" key="2">
    <citation type="submission" date="2021-04" db="EMBL/GenBank/DDBJ databases">
        <authorList>
            <person name="Gilroy R."/>
        </authorList>
    </citation>
    <scope>NUCLEOTIDE SEQUENCE</scope>
    <source>
        <strain evidence="6">CHK196-3914</strain>
    </source>
</reference>
<dbReference type="InterPro" id="IPR020845">
    <property type="entry name" value="AMP-binding_CS"/>
</dbReference>
<reference evidence="6" key="1">
    <citation type="journal article" date="2021" name="PeerJ">
        <title>Extensive microbial diversity within the chicken gut microbiome revealed by metagenomics and culture.</title>
        <authorList>
            <person name="Gilroy R."/>
            <person name="Ravi A."/>
            <person name="Getino M."/>
            <person name="Pursley I."/>
            <person name="Horton D.L."/>
            <person name="Alikhan N.F."/>
            <person name="Baker D."/>
            <person name="Gharbi K."/>
            <person name="Hall N."/>
            <person name="Watson M."/>
            <person name="Adriaenssens E.M."/>
            <person name="Foster-Nyarko E."/>
            <person name="Jarju S."/>
            <person name="Secka A."/>
            <person name="Antonio M."/>
            <person name="Oren A."/>
            <person name="Chaudhuri R.R."/>
            <person name="La Ragione R."/>
            <person name="Hildebrand F."/>
            <person name="Pallen M.J."/>
        </authorList>
    </citation>
    <scope>NUCLEOTIDE SEQUENCE</scope>
    <source>
        <strain evidence="6">CHK196-3914</strain>
    </source>
</reference>
<keyword evidence="2 6" id="KW-0436">Ligase</keyword>
<evidence type="ECO:0000259" key="4">
    <source>
        <dbReference type="Pfam" id="PF00501"/>
    </source>
</evidence>
<dbReference type="Gene3D" id="3.30.300.30">
    <property type="match status" value="1"/>
</dbReference>
<protein>
    <submittedName>
        <fullName evidence="6">Acyl--CoA ligase</fullName>
    </submittedName>
</protein>
<dbReference type="PANTHER" id="PTHR43201:SF5">
    <property type="entry name" value="MEDIUM-CHAIN ACYL-COA LIGASE ACSF2, MITOCHONDRIAL"/>
    <property type="match status" value="1"/>
</dbReference>
<dbReference type="Pfam" id="PF13193">
    <property type="entry name" value="AMP-binding_C"/>
    <property type="match status" value="1"/>
</dbReference>
<dbReference type="Gene3D" id="3.40.50.12780">
    <property type="entry name" value="N-terminal domain of ligase-like"/>
    <property type="match status" value="1"/>
</dbReference>
<name>A0A9D2G8U9_9FIRM</name>
<keyword evidence="3" id="KW-1133">Transmembrane helix</keyword>
<evidence type="ECO:0000256" key="1">
    <source>
        <dbReference type="ARBA" id="ARBA00006432"/>
    </source>
</evidence>
<feature type="domain" description="AMP-dependent synthetase/ligase" evidence="4">
    <location>
        <begin position="49"/>
        <end position="405"/>
    </location>
</feature>
<dbReference type="InterPro" id="IPR042099">
    <property type="entry name" value="ANL_N_sf"/>
</dbReference>
<dbReference type="PANTHER" id="PTHR43201">
    <property type="entry name" value="ACYL-COA SYNTHETASE"/>
    <property type="match status" value="1"/>
</dbReference>
<evidence type="ECO:0000313" key="7">
    <source>
        <dbReference type="Proteomes" id="UP000824116"/>
    </source>
</evidence>
<dbReference type="Pfam" id="PF00501">
    <property type="entry name" value="AMP-binding"/>
    <property type="match status" value="1"/>
</dbReference>